<dbReference type="InterPro" id="IPR003709">
    <property type="entry name" value="VanY-like_core_dom"/>
</dbReference>
<feature type="chain" id="PRO_5021289272" evidence="1">
    <location>
        <begin position="34"/>
        <end position="189"/>
    </location>
</feature>
<evidence type="ECO:0000313" key="3">
    <source>
        <dbReference type="EMBL" id="GED05285.1"/>
    </source>
</evidence>
<feature type="domain" description="D-alanyl-D-alanine carboxypeptidase-like core" evidence="2">
    <location>
        <begin position="68"/>
        <end position="160"/>
    </location>
</feature>
<dbReference type="OrthoDB" id="3293184at2"/>
<evidence type="ECO:0000256" key="1">
    <source>
        <dbReference type="SAM" id="SignalP"/>
    </source>
</evidence>
<keyword evidence="1" id="KW-0732">Signal</keyword>
<evidence type="ECO:0000259" key="2">
    <source>
        <dbReference type="Pfam" id="PF02557"/>
    </source>
</evidence>
<dbReference type="SUPFAM" id="SSF55166">
    <property type="entry name" value="Hedgehog/DD-peptidase"/>
    <property type="match status" value="1"/>
</dbReference>
<protein>
    <submittedName>
        <fullName evidence="3">D-alanyl-D-alanine carboxypeptidase</fullName>
    </submittedName>
</protein>
<gene>
    <name evidence="3" type="ORF">AUR04nite_08170</name>
</gene>
<comment type="caution">
    <text evidence="3">The sequence shown here is derived from an EMBL/GenBank/DDBJ whole genome shotgun (WGS) entry which is preliminary data.</text>
</comment>
<keyword evidence="4" id="KW-1185">Reference proteome</keyword>
<proteinExistence type="predicted"/>
<reference evidence="3 4" key="1">
    <citation type="submission" date="2019-06" db="EMBL/GenBank/DDBJ databases">
        <title>Whole genome shotgun sequence of Glutamicibacter uratoxydans NBRC 15515.</title>
        <authorList>
            <person name="Hosoyama A."/>
            <person name="Uohara A."/>
            <person name="Ohji S."/>
            <person name="Ichikawa N."/>
        </authorList>
    </citation>
    <scope>NUCLEOTIDE SEQUENCE [LARGE SCALE GENOMIC DNA]</scope>
    <source>
        <strain evidence="3 4">NBRC 15515</strain>
    </source>
</reference>
<dbReference type="PROSITE" id="PS51257">
    <property type="entry name" value="PROKAR_LIPOPROTEIN"/>
    <property type="match status" value="1"/>
</dbReference>
<accession>A0A4Y4DNQ0</accession>
<dbReference type="InterPro" id="IPR009045">
    <property type="entry name" value="Zn_M74/Hedgehog-like"/>
</dbReference>
<keyword evidence="3" id="KW-0645">Protease</keyword>
<dbReference type="RefSeq" id="WP_141362207.1">
    <property type="nucleotide sequence ID" value="NZ_BAAAJL010000001.1"/>
</dbReference>
<dbReference type="AlphaFoldDB" id="A0A4Y4DNQ0"/>
<dbReference type="Gene3D" id="3.30.1380.10">
    <property type="match status" value="1"/>
</dbReference>
<keyword evidence="3" id="KW-0121">Carboxypeptidase</keyword>
<sequence length="189" mass="20104">MRTTRAIILWSFAAAGALLLAACTALTTTTVQAPGTSKASSLFAPSDAAKLRDSQVDPFDDNHPAISNLDPQLRAALQQAAAAAKQHGVKDFWVTSGWRSEDYQQELLDSAVAKYGSRAEAAKWVASPEDSSHVTGSAVDVGPTNAADWLSRKGQRFGLCQVYANELWHYELLTSPGGRCPAMRPSAAG</sequence>
<name>A0A4Y4DNQ0_GLUUR</name>
<dbReference type="GO" id="GO:0004180">
    <property type="term" value="F:carboxypeptidase activity"/>
    <property type="evidence" value="ECO:0007669"/>
    <property type="project" value="UniProtKB-KW"/>
</dbReference>
<evidence type="ECO:0000313" key="4">
    <source>
        <dbReference type="Proteomes" id="UP000316612"/>
    </source>
</evidence>
<dbReference type="CDD" id="cd14846">
    <property type="entry name" value="Peptidase_M15_like"/>
    <property type="match status" value="1"/>
</dbReference>
<organism evidence="3 4">
    <name type="scientific">Glutamicibacter uratoxydans</name>
    <name type="common">Arthrobacter uratoxydans</name>
    <dbReference type="NCBI Taxonomy" id="43667"/>
    <lineage>
        <taxon>Bacteria</taxon>
        <taxon>Bacillati</taxon>
        <taxon>Actinomycetota</taxon>
        <taxon>Actinomycetes</taxon>
        <taxon>Micrococcales</taxon>
        <taxon>Micrococcaceae</taxon>
        <taxon>Glutamicibacter</taxon>
    </lineage>
</organism>
<dbReference type="PANTHER" id="PTHR34385">
    <property type="entry name" value="D-ALANYL-D-ALANINE CARBOXYPEPTIDASE"/>
    <property type="match status" value="1"/>
</dbReference>
<dbReference type="Proteomes" id="UP000316612">
    <property type="component" value="Unassembled WGS sequence"/>
</dbReference>
<dbReference type="PANTHER" id="PTHR34385:SF1">
    <property type="entry name" value="PEPTIDOGLYCAN L-ALANYL-D-GLUTAMATE ENDOPEPTIDASE CWLK"/>
    <property type="match status" value="1"/>
</dbReference>
<dbReference type="Pfam" id="PF02557">
    <property type="entry name" value="VanY"/>
    <property type="match status" value="1"/>
</dbReference>
<dbReference type="EMBL" id="BJNY01000004">
    <property type="protein sequence ID" value="GED05285.1"/>
    <property type="molecule type" value="Genomic_DNA"/>
</dbReference>
<dbReference type="InterPro" id="IPR052179">
    <property type="entry name" value="DD-CPase-like"/>
</dbReference>
<dbReference type="GO" id="GO:0006508">
    <property type="term" value="P:proteolysis"/>
    <property type="evidence" value="ECO:0007669"/>
    <property type="project" value="InterPro"/>
</dbReference>
<feature type="signal peptide" evidence="1">
    <location>
        <begin position="1"/>
        <end position="33"/>
    </location>
</feature>
<keyword evidence="3" id="KW-0378">Hydrolase</keyword>